<keyword evidence="2" id="KW-1185">Reference proteome</keyword>
<protein>
    <submittedName>
        <fullName evidence="1">Uncharacterized protein</fullName>
    </submittedName>
</protein>
<proteinExistence type="predicted"/>
<dbReference type="RefSeq" id="WP_345159803.1">
    <property type="nucleotide sequence ID" value="NZ_BAABHC010000014.1"/>
</dbReference>
<organism evidence="1 2">
    <name type="scientific">Pontibacter saemangeumensis</name>
    <dbReference type="NCBI Taxonomy" id="1084525"/>
    <lineage>
        <taxon>Bacteria</taxon>
        <taxon>Pseudomonadati</taxon>
        <taxon>Bacteroidota</taxon>
        <taxon>Cytophagia</taxon>
        <taxon>Cytophagales</taxon>
        <taxon>Hymenobacteraceae</taxon>
        <taxon>Pontibacter</taxon>
    </lineage>
</organism>
<dbReference type="EMBL" id="BAABHC010000014">
    <property type="protein sequence ID" value="GAA4435292.1"/>
    <property type="molecule type" value="Genomic_DNA"/>
</dbReference>
<sequence length="53" mass="5914">MITTRVQYYAVASRIEQLKNAASDSQAAKELKVLVKLLVEFECKKASEQLKAA</sequence>
<gene>
    <name evidence="1" type="ORF">GCM10023188_27190</name>
</gene>
<reference evidence="2" key="1">
    <citation type="journal article" date="2019" name="Int. J. Syst. Evol. Microbiol.">
        <title>The Global Catalogue of Microorganisms (GCM) 10K type strain sequencing project: providing services to taxonomists for standard genome sequencing and annotation.</title>
        <authorList>
            <consortium name="The Broad Institute Genomics Platform"/>
            <consortium name="The Broad Institute Genome Sequencing Center for Infectious Disease"/>
            <person name="Wu L."/>
            <person name="Ma J."/>
        </authorList>
    </citation>
    <scope>NUCLEOTIDE SEQUENCE [LARGE SCALE GENOMIC DNA]</scope>
    <source>
        <strain evidence="2">JCM 17926</strain>
    </source>
</reference>
<evidence type="ECO:0000313" key="2">
    <source>
        <dbReference type="Proteomes" id="UP001500552"/>
    </source>
</evidence>
<dbReference type="Proteomes" id="UP001500552">
    <property type="component" value="Unassembled WGS sequence"/>
</dbReference>
<name>A0ABP8LTF9_9BACT</name>
<comment type="caution">
    <text evidence="1">The sequence shown here is derived from an EMBL/GenBank/DDBJ whole genome shotgun (WGS) entry which is preliminary data.</text>
</comment>
<evidence type="ECO:0000313" key="1">
    <source>
        <dbReference type="EMBL" id="GAA4435292.1"/>
    </source>
</evidence>
<accession>A0ABP8LTF9</accession>